<evidence type="ECO:0000256" key="5">
    <source>
        <dbReference type="ARBA" id="ARBA00022989"/>
    </source>
</evidence>
<dbReference type="Proteomes" id="UP000183940">
    <property type="component" value="Unassembled WGS sequence"/>
</dbReference>
<evidence type="ECO:0000256" key="3">
    <source>
        <dbReference type="ARBA" id="ARBA00022475"/>
    </source>
</evidence>
<keyword evidence="7" id="KW-0012">Acyltransferase</keyword>
<organism evidence="9 10">
    <name type="scientific">Roseofilum reptotaenium AO1-A</name>
    <dbReference type="NCBI Taxonomy" id="1925591"/>
    <lineage>
        <taxon>Bacteria</taxon>
        <taxon>Bacillati</taxon>
        <taxon>Cyanobacteriota</taxon>
        <taxon>Cyanophyceae</taxon>
        <taxon>Desertifilales</taxon>
        <taxon>Desertifilaceae</taxon>
        <taxon>Roseofilum</taxon>
    </lineage>
</organism>
<evidence type="ECO:0000256" key="1">
    <source>
        <dbReference type="ARBA" id="ARBA00004651"/>
    </source>
</evidence>
<evidence type="ECO:0000256" key="4">
    <source>
        <dbReference type="ARBA" id="ARBA00022692"/>
    </source>
</evidence>
<dbReference type="InterPro" id="IPR024194">
    <property type="entry name" value="Ac/AlaTfrase_AlgI/DltB"/>
</dbReference>
<keyword evidence="7" id="KW-0808">Transferase</keyword>
<feature type="transmembrane region" description="Helical" evidence="8">
    <location>
        <begin position="169"/>
        <end position="190"/>
    </location>
</feature>
<name>A0A1L9QSG3_9CYAN</name>
<keyword evidence="3 7" id="KW-1003">Cell membrane</keyword>
<evidence type="ECO:0000256" key="8">
    <source>
        <dbReference type="SAM" id="Phobius"/>
    </source>
</evidence>
<sequence length="498" mass="57566">MLFTSFTFLVFVLITFILYYLPIFKGIQVPILVIASFIFYAWSFPALLLLLIVSIGINVLTSFKICHTENRQVRILWAILGVAANLAVLGLFKYGALLTNLFTNLLNINPTPEDALIQTLLHLPLPIGISFYTFQGISLVIDVLRQQDSEWEVRKYEEKFFVHLTPIRYLLNTSFFLSFFPQLVAGPIVRANDFYPQIARKYFQDIPWELVFRSLVSGYFLKMVIADNLKDYTFWITYPYYQSQGTLTNLVLLFGYSMQIFADFAGYSLIAIGLAASFGYTLPQNFNFPYISRSIAEFWRRWHISLSTWLKYYLYIPLGGNRKGNIRTYINLMIVMTLGGLWHGAAWSYAVWGMFHGMGLAVERFFSSNHLFPSPENERPQWQQVLLDSIRILGVFIFVTLGWLLFKLPEFSQAVNFITTLVNNISVKPVLIRIIPVVIFSTPIILYHLPHFPAFSHRWEESISSRTGKMTELLSFTLMLVMIILNKGSSNAFIYFQF</sequence>
<feature type="transmembrane region" description="Helical" evidence="8">
    <location>
        <begin position="75"/>
        <end position="92"/>
    </location>
</feature>
<dbReference type="EMBL" id="MLAW01000015">
    <property type="protein sequence ID" value="OJJ25604.1"/>
    <property type="molecule type" value="Genomic_DNA"/>
</dbReference>
<keyword evidence="5 8" id="KW-1133">Transmembrane helix</keyword>
<protein>
    <submittedName>
        <fullName evidence="9">Membrane-bound O-acyltransferase family protein</fullName>
    </submittedName>
</protein>
<keyword evidence="4 8" id="KW-0812">Transmembrane</keyword>
<feature type="transmembrane region" description="Helical" evidence="8">
    <location>
        <begin position="250"/>
        <end position="278"/>
    </location>
</feature>
<feature type="transmembrane region" description="Helical" evidence="8">
    <location>
        <begin position="390"/>
        <end position="409"/>
    </location>
</feature>
<dbReference type="PIRSF" id="PIRSF016636">
    <property type="entry name" value="AlgI_DltB"/>
    <property type="match status" value="1"/>
</dbReference>
<feature type="transmembrane region" description="Helical" evidence="8">
    <location>
        <begin position="328"/>
        <end position="350"/>
    </location>
</feature>
<dbReference type="AlphaFoldDB" id="A0A1L9QSG3"/>
<dbReference type="Pfam" id="PF03062">
    <property type="entry name" value="MBOAT"/>
    <property type="match status" value="1"/>
</dbReference>
<dbReference type="PIRSF" id="PIRSF500217">
    <property type="entry name" value="AlgI"/>
    <property type="match status" value="1"/>
</dbReference>
<dbReference type="GO" id="GO:0016746">
    <property type="term" value="F:acyltransferase activity"/>
    <property type="evidence" value="ECO:0007669"/>
    <property type="project" value="UniProtKB-KW"/>
</dbReference>
<dbReference type="InterPro" id="IPR004299">
    <property type="entry name" value="MBOAT_fam"/>
</dbReference>
<gene>
    <name evidence="9" type="ORF">BI308_10675</name>
</gene>
<evidence type="ECO:0000313" key="10">
    <source>
        <dbReference type="Proteomes" id="UP000183940"/>
    </source>
</evidence>
<comment type="similarity">
    <text evidence="2 7">Belongs to the membrane-bound acyltransferase family.</text>
</comment>
<dbReference type="PANTHER" id="PTHR13285">
    <property type="entry name" value="ACYLTRANSFERASE"/>
    <property type="match status" value="1"/>
</dbReference>
<comment type="subcellular location">
    <subcellularLocation>
        <location evidence="1">Cell membrane</location>
        <topology evidence="1">Multi-pass membrane protein</topology>
    </subcellularLocation>
</comment>
<dbReference type="PANTHER" id="PTHR13285:SF18">
    <property type="entry name" value="PROTEIN-CYSTEINE N-PALMITOYLTRANSFERASE RASP"/>
    <property type="match status" value="1"/>
</dbReference>
<accession>A0A1L9QSG3</accession>
<evidence type="ECO:0000256" key="2">
    <source>
        <dbReference type="ARBA" id="ARBA00010323"/>
    </source>
</evidence>
<dbReference type="InterPro" id="IPR028362">
    <property type="entry name" value="AlgI"/>
</dbReference>
<dbReference type="STRING" id="1925591.BI308_10675"/>
<keyword evidence="10" id="KW-1185">Reference proteome</keyword>
<feature type="transmembrane region" description="Helical" evidence="8">
    <location>
        <begin position="6"/>
        <end position="24"/>
    </location>
</feature>
<dbReference type="GO" id="GO:0042121">
    <property type="term" value="P:alginic acid biosynthetic process"/>
    <property type="evidence" value="ECO:0007669"/>
    <property type="project" value="InterPro"/>
</dbReference>
<keyword evidence="6 7" id="KW-0472">Membrane</keyword>
<proteinExistence type="inferred from homology"/>
<feature type="transmembrane region" description="Helical" evidence="8">
    <location>
        <begin position="430"/>
        <end position="449"/>
    </location>
</feature>
<feature type="transmembrane region" description="Helical" evidence="8">
    <location>
        <begin position="473"/>
        <end position="496"/>
    </location>
</feature>
<evidence type="ECO:0000313" key="9">
    <source>
        <dbReference type="EMBL" id="OJJ25604.1"/>
    </source>
</evidence>
<feature type="transmembrane region" description="Helical" evidence="8">
    <location>
        <begin position="31"/>
        <end position="55"/>
    </location>
</feature>
<dbReference type="InterPro" id="IPR051085">
    <property type="entry name" value="MB_O-acyltransferase"/>
</dbReference>
<reference evidence="9" key="1">
    <citation type="submission" date="2016-10" db="EMBL/GenBank/DDBJ databases">
        <title>CRISPR-Cas defence system in Roseofilum reptotaenium: evidence of a bacteriophage-cyanobacterium arms race in the coral black band disease.</title>
        <authorList>
            <person name="Buerger P."/>
            <person name="Wood-Charlson E.M."/>
            <person name="Weynberg K.D."/>
            <person name="Willis B."/>
            <person name="Van Oppen M.J."/>
        </authorList>
    </citation>
    <scope>NUCLEOTIDE SEQUENCE [LARGE SCALE GENOMIC DNA]</scope>
    <source>
        <strain evidence="9">AO1-A</strain>
    </source>
</reference>
<evidence type="ECO:0000256" key="6">
    <source>
        <dbReference type="ARBA" id="ARBA00023136"/>
    </source>
</evidence>
<comment type="caution">
    <text evidence="9">The sequence shown here is derived from an EMBL/GenBank/DDBJ whole genome shotgun (WGS) entry which is preliminary data.</text>
</comment>
<evidence type="ECO:0000256" key="7">
    <source>
        <dbReference type="PIRNR" id="PIRNR016636"/>
    </source>
</evidence>
<dbReference type="GO" id="GO:0005886">
    <property type="term" value="C:plasma membrane"/>
    <property type="evidence" value="ECO:0007669"/>
    <property type="project" value="UniProtKB-SubCell"/>
</dbReference>